<evidence type="ECO:0000313" key="4">
    <source>
        <dbReference type="Proteomes" id="UP000095651"/>
    </source>
</evidence>
<proteinExistence type="predicted"/>
<dbReference type="GO" id="GO:0080120">
    <property type="term" value="P:CAAX-box protein maturation"/>
    <property type="evidence" value="ECO:0007669"/>
    <property type="project" value="UniProtKB-ARBA"/>
</dbReference>
<name>A0A174AVQ9_9FIRM</name>
<feature type="transmembrane region" description="Helical" evidence="1">
    <location>
        <begin position="189"/>
        <end position="209"/>
    </location>
</feature>
<dbReference type="PANTHER" id="PTHR35797:SF1">
    <property type="entry name" value="PROTEASE"/>
    <property type="match status" value="1"/>
</dbReference>
<feature type="transmembrane region" description="Helical" evidence="1">
    <location>
        <begin position="119"/>
        <end position="140"/>
    </location>
</feature>
<dbReference type="RefSeq" id="WP_055653734.1">
    <property type="nucleotide sequence ID" value="NZ_CABIXC010000003.1"/>
</dbReference>
<dbReference type="Pfam" id="PF02517">
    <property type="entry name" value="Rce1-like"/>
    <property type="match status" value="1"/>
</dbReference>
<dbReference type="GO" id="GO:0004175">
    <property type="term" value="F:endopeptidase activity"/>
    <property type="evidence" value="ECO:0007669"/>
    <property type="project" value="UniProtKB-ARBA"/>
</dbReference>
<dbReference type="AlphaFoldDB" id="A0A174AVQ9"/>
<sequence length="285" mass="31849">MKKLRSPLLSVLVIYILCFIFRMIEYFMIRTDQTLLGEAIIHKIAGIIILWIAIKMLSTDFEFIGFKRKGIFKNFAFGLLFGISVFAAAYGAEILIAVSQGNFQSLQFYVSSYAVDKNIGNQTGILFFLICIVGNIVNVLMEEGVYRGLFQKILQQKYKFIAAAIICSILFGAWHVIGPIRNYYDGLSSMGGMAANIFMLVITSSLVGFKAAMITKLTGSIYMAMGDHFVNNTIVNILHVTSYTGADELMFVRITIAQSLSFLLVLIFYIWKQKKTDSDSSPSGN</sequence>
<keyword evidence="1" id="KW-1133">Transmembrane helix</keyword>
<dbReference type="EMBL" id="CYZE01000003">
    <property type="protein sequence ID" value="CUN91586.1"/>
    <property type="molecule type" value="Genomic_DNA"/>
</dbReference>
<feature type="transmembrane region" description="Helical" evidence="1">
    <location>
        <begin position="75"/>
        <end position="99"/>
    </location>
</feature>
<evidence type="ECO:0000256" key="1">
    <source>
        <dbReference type="SAM" id="Phobius"/>
    </source>
</evidence>
<dbReference type="InterPro" id="IPR003675">
    <property type="entry name" value="Rce1/LyrA-like_dom"/>
</dbReference>
<feature type="transmembrane region" description="Helical" evidence="1">
    <location>
        <begin position="7"/>
        <end position="29"/>
    </location>
</feature>
<gene>
    <name evidence="3" type="ORF">ERS852407_01372</name>
</gene>
<keyword evidence="1" id="KW-0812">Transmembrane</keyword>
<reference evidence="3 4" key="1">
    <citation type="submission" date="2015-09" db="EMBL/GenBank/DDBJ databases">
        <authorList>
            <consortium name="Pathogen Informatics"/>
        </authorList>
    </citation>
    <scope>NUCLEOTIDE SEQUENCE [LARGE SCALE GENOMIC DNA]</scope>
    <source>
        <strain evidence="3 4">2789STDY5608850</strain>
    </source>
</reference>
<evidence type="ECO:0000313" key="3">
    <source>
        <dbReference type="EMBL" id="CUN91586.1"/>
    </source>
</evidence>
<feature type="transmembrane region" description="Helical" evidence="1">
    <location>
        <begin position="160"/>
        <end position="177"/>
    </location>
</feature>
<feature type="domain" description="CAAX prenyl protease 2/Lysostaphin resistance protein A-like" evidence="2">
    <location>
        <begin position="127"/>
        <end position="234"/>
    </location>
</feature>
<dbReference type="Proteomes" id="UP000095651">
    <property type="component" value="Unassembled WGS sequence"/>
</dbReference>
<keyword evidence="1" id="KW-0472">Membrane</keyword>
<accession>A0A174AVQ9</accession>
<organism evidence="3 4">
    <name type="scientific">Hungatella hathewayi</name>
    <dbReference type="NCBI Taxonomy" id="154046"/>
    <lineage>
        <taxon>Bacteria</taxon>
        <taxon>Bacillati</taxon>
        <taxon>Bacillota</taxon>
        <taxon>Clostridia</taxon>
        <taxon>Lachnospirales</taxon>
        <taxon>Lachnospiraceae</taxon>
        <taxon>Hungatella</taxon>
    </lineage>
</organism>
<dbReference type="PANTHER" id="PTHR35797">
    <property type="entry name" value="PROTEASE-RELATED"/>
    <property type="match status" value="1"/>
</dbReference>
<evidence type="ECO:0000259" key="2">
    <source>
        <dbReference type="Pfam" id="PF02517"/>
    </source>
</evidence>
<feature type="transmembrane region" description="Helical" evidence="1">
    <location>
        <begin position="250"/>
        <end position="271"/>
    </location>
</feature>
<protein>
    <submittedName>
        <fullName evidence="3">Abortive infection protein</fullName>
    </submittedName>
</protein>
<dbReference type="InterPro" id="IPR042150">
    <property type="entry name" value="MmRce1-like"/>
</dbReference>